<dbReference type="RefSeq" id="WP_095509562.1">
    <property type="nucleotide sequence ID" value="NZ_MQWD01000001.1"/>
</dbReference>
<dbReference type="Pfam" id="PF00196">
    <property type="entry name" value="GerE"/>
    <property type="match status" value="1"/>
</dbReference>
<dbReference type="InterPro" id="IPR011006">
    <property type="entry name" value="CheY-like_superfamily"/>
</dbReference>
<keyword evidence="7" id="KW-1185">Reference proteome</keyword>
<dbReference type="InterPro" id="IPR039420">
    <property type="entry name" value="WalR-like"/>
</dbReference>
<evidence type="ECO:0000313" key="6">
    <source>
        <dbReference type="EMBL" id="PAP75920.1"/>
    </source>
</evidence>
<dbReference type="GO" id="GO:0003677">
    <property type="term" value="F:DNA binding"/>
    <property type="evidence" value="ECO:0007669"/>
    <property type="project" value="UniProtKB-KW"/>
</dbReference>
<evidence type="ECO:0000256" key="1">
    <source>
        <dbReference type="ARBA" id="ARBA00022553"/>
    </source>
</evidence>
<dbReference type="OrthoDB" id="9797341at2"/>
<dbReference type="PANTHER" id="PTHR43214">
    <property type="entry name" value="TWO-COMPONENT RESPONSE REGULATOR"/>
    <property type="match status" value="1"/>
</dbReference>
<dbReference type="SUPFAM" id="SSF52172">
    <property type="entry name" value="CheY-like"/>
    <property type="match status" value="1"/>
</dbReference>
<name>A0A271IXR4_9BACT</name>
<dbReference type="SMART" id="SM00421">
    <property type="entry name" value="HTH_LUXR"/>
    <property type="match status" value="1"/>
</dbReference>
<dbReference type="InterPro" id="IPR016032">
    <property type="entry name" value="Sig_transdc_resp-reg_C-effctor"/>
</dbReference>
<evidence type="ECO:0000259" key="5">
    <source>
        <dbReference type="PROSITE" id="PS50110"/>
    </source>
</evidence>
<dbReference type="PROSITE" id="PS50110">
    <property type="entry name" value="RESPONSE_REGULATORY"/>
    <property type="match status" value="1"/>
</dbReference>
<dbReference type="Proteomes" id="UP000216339">
    <property type="component" value="Unassembled WGS sequence"/>
</dbReference>
<protein>
    <submittedName>
        <fullName evidence="6">DNA-binding response regulator</fullName>
    </submittedName>
</protein>
<feature type="domain" description="Response regulatory" evidence="5">
    <location>
        <begin position="6"/>
        <end position="122"/>
    </location>
</feature>
<dbReference type="PANTHER" id="PTHR43214:SF43">
    <property type="entry name" value="TWO-COMPONENT RESPONSE REGULATOR"/>
    <property type="match status" value="1"/>
</dbReference>
<evidence type="ECO:0000256" key="2">
    <source>
        <dbReference type="ARBA" id="ARBA00023125"/>
    </source>
</evidence>
<dbReference type="InterPro" id="IPR001789">
    <property type="entry name" value="Sig_transdc_resp-reg_receiver"/>
</dbReference>
<organism evidence="6 7">
    <name type="scientific">Rubrivirga marina</name>
    <dbReference type="NCBI Taxonomy" id="1196024"/>
    <lineage>
        <taxon>Bacteria</taxon>
        <taxon>Pseudomonadati</taxon>
        <taxon>Rhodothermota</taxon>
        <taxon>Rhodothermia</taxon>
        <taxon>Rhodothermales</taxon>
        <taxon>Rubricoccaceae</taxon>
        <taxon>Rubrivirga</taxon>
    </lineage>
</organism>
<feature type="domain" description="HTH luxR-type" evidence="4">
    <location>
        <begin position="147"/>
        <end position="212"/>
    </location>
</feature>
<dbReference type="PRINTS" id="PR00038">
    <property type="entry name" value="HTHLUXR"/>
</dbReference>
<evidence type="ECO:0000313" key="7">
    <source>
        <dbReference type="Proteomes" id="UP000216339"/>
    </source>
</evidence>
<evidence type="ECO:0000259" key="4">
    <source>
        <dbReference type="PROSITE" id="PS50043"/>
    </source>
</evidence>
<gene>
    <name evidence="6" type="ORF">BSZ37_05430</name>
</gene>
<accession>A0A271IXR4</accession>
<dbReference type="Pfam" id="PF00072">
    <property type="entry name" value="Response_reg"/>
    <property type="match status" value="1"/>
</dbReference>
<comment type="caution">
    <text evidence="6">The sequence shown here is derived from an EMBL/GenBank/DDBJ whole genome shotgun (WGS) entry which is preliminary data.</text>
</comment>
<reference evidence="6 7" key="1">
    <citation type="submission" date="2016-11" db="EMBL/GenBank/DDBJ databases">
        <title>Study of marine rhodopsin-containing bacteria.</title>
        <authorList>
            <person name="Yoshizawa S."/>
            <person name="Kumagai Y."/>
            <person name="Kogure K."/>
        </authorList>
    </citation>
    <scope>NUCLEOTIDE SEQUENCE [LARGE SCALE GENOMIC DNA]</scope>
    <source>
        <strain evidence="6 7">SAORIC-28</strain>
    </source>
</reference>
<proteinExistence type="predicted"/>
<dbReference type="SMART" id="SM00448">
    <property type="entry name" value="REC"/>
    <property type="match status" value="1"/>
</dbReference>
<dbReference type="PROSITE" id="PS50043">
    <property type="entry name" value="HTH_LUXR_2"/>
    <property type="match status" value="1"/>
</dbReference>
<feature type="modified residue" description="4-aspartylphosphate" evidence="3">
    <location>
        <position position="57"/>
    </location>
</feature>
<dbReference type="SUPFAM" id="SSF46894">
    <property type="entry name" value="C-terminal effector domain of the bipartite response regulators"/>
    <property type="match status" value="1"/>
</dbReference>
<dbReference type="GO" id="GO:0006355">
    <property type="term" value="P:regulation of DNA-templated transcription"/>
    <property type="evidence" value="ECO:0007669"/>
    <property type="project" value="InterPro"/>
</dbReference>
<keyword evidence="2 6" id="KW-0238">DNA-binding</keyword>
<dbReference type="InterPro" id="IPR000792">
    <property type="entry name" value="Tscrpt_reg_LuxR_C"/>
</dbReference>
<dbReference type="CDD" id="cd06170">
    <property type="entry name" value="LuxR_C_like"/>
    <property type="match status" value="1"/>
</dbReference>
<dbReference type="GO" id="GO:0000160">
    <property type="term" value="P:phosphorelay signal transduction system"/>
    <property type="evidence" value="ECO:0007669"/>
    <property type="project" value="InterPro"/>
</dbReference>
<dbReference type="AlphaFoldDB" id="A0A271IXR4"/>
<dbReference type="InterPro" id="IPR058245">
    <property type="entry name" value="NreC/VraR/RcsB-like_REC"/>
</dbReference>
<evidence type="ECO:0000256" key="3">
    <source>
        <dbReference type="PROSITE-ProRule" id="PRU00169"/>
    </source>
</evidence>
<keyword evidence="1 3" id="KW-0597">Phosphoprotein</keyword>
<dbReference type="EMBL" id="MQWD01000001">
    <property type="protein sequence ID" value="PAP75920.1"/>
    <property type="molecule type" value="Genomic_DNA"/>
</dbReference>
<dbReference type="PROSITE" id="PS00622">
    <property type="entry name" value="HTH_LUXR_1"/>
    <property type="match status" value="1"/>
</dbReference>
<sequence>MSLSTKILLVDDHPLLRTGLAMTLDDEPDFEIVGQAADAEEALDVVDRLDPDLVVVDLSLPGMGGIELVKHLQTIRPQTRTLVVSRHDESLYAERAVRAGAKGYVSKLEAGEKIVEAVRTVLRGGIFLSEDVKDKMLFGAAAGRDPMASPLEVLSDRELEVFEMTGRGVETKEVAERLHLSVKTVESYRARIKTKLGLTNSTELIAHAVRWVEDNRAD</sequence>
<dbReference type="Gene3D" id="3.40.50.2300">
    <property type="match status" value="1"/>
</dbReference>
<dbReference type="CDD" id="cd17535">
    <property type="entry name" value="REC_NarL-like"/>
    <property type="match status" value="1"/>
</dbReference>